<evidence type="ECO:0000313" key="2">
    <source>
        <dbReference type="Proteomes" id="UP001222027"/>
    </source>
</evidence>
<gene>
    <name evidence="1" type="ORF">OPV22_007191</name>
</gene>
<keyword evidence="2" id="KW-1185">Reference proteome</keyword>
<organism evidence="1 2">
    <name type="scientific">Ensete ventricosum</name>
    <name type="common">Abyssinian banana</name>
    <name type="synonym">Musa ensete</name>
    <dbReference type="NCBI Taxonomy" id="4639"/>
    <lineage>
        <taxon>Eukaryota</taxon>
        <taxon>Viridiplantae</taxon>
        <taxon>Streptophyta</taxon>
        <taxon>Embryophyta</taxon>
        <taxon>Tracheophyta</taxon>
        <taxon>Spermatophyta</taxon>
        <taxon>Magnoliopsida</taxon>
        <taxon>Liliopsida</taxon>
        <taxon>Zingiberales</taxon>
        <taxon>Musaceae</taxon>
        <taxon>Ensete</taxon>
    </lineage>
</organism>
<dbReference type="Proteomes" id="UP001222027">
    <property type="component" value="Unassembled WGS sequence"/>
</dbReference>
<comment type="caution">
    <text evidence="1">The sequence shown here is derived from an EMBL/GenBank/DDBJ whole genome shotgun (WGS) entry which is preliminary data.</text>
</comment>
<protein>
    <submittedName>
        <fullName evidence="1">Uncharacterized protein</fullName>
    </submittedName>
</protein>
<dbReference type="AlphaFoldDB" id="A0AAV8RGQ4"/>
<sequence length="77" mass="8715">MCSPESKLALLDSIRRHLLGDPEPDRYDSCSPAPAYRRSCSFGRLVADQWSNDLPFRLDDPDDMVVYDALADAFRHG</sequence>
<reference evidence="1 2" key="1">
    <citation type="submission" date="2022-12" db="EMBL/GenBank/DDBJ databases">
        <title>Chromosome-scale assembly of the Ensete ventricosum genome.</title>
        <authorList>
            <person name="Dussert Y."/>
            <person name="Stocks J."/>
            <person name="Wendawek A."/>
            <person name="Woldeyes F."/>
            <person name="Nichols R.A."/>
            <person name="Borrell J.S."/>
        </authorList>
    </citation>
    <scope>NUCLEOTIDE SEQUENCE [LARGE SCALE GENOMIC DNA]</scope>
    <source>
        <strain evidence="2">cv. Maze</strain>
        <tissue evidence="1">Seeds</tissue>
    </source>
</reference>
<dbReference type="EMBL" id="JAQQAF010000002">
    <property type="protein sequence ID" value="KAJ8506305.1"/>
    <property type="molecule type" value="Genomic_DNA"/>
</dbReference>
<accession>A0AAV8RGQ4</accession>
<proteinExistence type="predicted"/>
<name>A0AAV8RGQ4_ENSVE</name>
<evidence type="ECO:0000313" key="1">
    <source>
        <dbReference type="EMBL" id="KAJ8506305.1"/>
    </source>
</evidence>